<gene>
    <name evidence="3" type="ORF">XBP1_3010036</name>
</gene>
<keyword evidence="1" id="KW-0472">Membrane</keyword>
<dbReference type="HOGENOM" id="CLU_2940837_0_0_6"/>
<dbReference type="EMBL" id="CBSW010000226">
    <property type="protein sequence ID" value="CDG98387.1"/>
    <property type="molecule type" value="Genomic_DNA"/>
</dbReference>
<name>A0A077NJ01_XENBV</name>
<evidence type="ECO:0000256" key="1">
    <source>
        <dbReference type="SAM" id="Phobius"/>
    </source>
</evidence>
<dbReference type="AlphaFoldDB" id="A0A077NJ01"/>
<organism evidence="3">
    <name type="scientific">Xenorhabdus bovienii str. puntauvense</name>
    <dbReference type="NCBI Taxonomy" id="1398201"/>
    <lineage>
        <taxon>Bacteria</taxon>
        <taxon>Pseudomonadati</taxon>
        <taxon>Pseudomonadota</taxon>
        <taxon>Gammaproteobacteria</taxon>
        <taxon>Enterobacterales</taxon>
        <taxon>Morganellaceae</taxon>
        <taxon>Xenorhabdus</taxon>
    </lineage>
</organism>
<dbReference type="Proteomes" id="UP000028511">
    <property type="component" value="Unassembled WGS sequence"/>
</dbReference>
<accession>A0A077NJ01</accession>
<feature type="domain" description="H repeat-associated protein N-terminal" evidence="2">
    <location>
        <begin position="10"/>
        <end position="44"/>
    </location>
</feature>
<reference evidence="3" key="1">
    <citation type="submission" date="2013-07" db="EMBL/GenBank/DDBJ databases">
        <title>Sub-species coevolution in mutualistic symbiosis.</title>
        <authorList>
            <person name="Murfin K."/>
            <person name="Klassen J."/>
            <person name="Lee M."/>
            <person name="Forst S."/>
            <person name="Stock P."/>
            <person name="Goodrich-Blair H."/>
        </authorList>
    </citation>
    <scope>NUCLEOTIDE SEQUENCE [LARGE SCALE GENOMIC DNA]</scope>
    <source>
        <strain evidence="3">Puntauvense</strain>
    </source>
</reference>
<evidence type="ECO:0000313" key="3">
    <source>
        <dbReference type="EMBL" id="CDG98387.1"/>
    </source>
</evidence>
<feature type="transmembrane region" description="Helical" evidence="1">
    <location>
        <begin position="24"/>
        <end position="47"/>
    </location>
</feature>
<dbReference type="Pfam" id="PF13808">
    <property type="entry name" value="DDE_Tnp_1_assoc"/>
    <property type="match status" value="1"/>
</dbReference>
<keyword evidence="1" id="KW-1133">Transmembrane helix</keyword>
<dbReference type="InterPro" id="IPR032806">
    <property type="entry name" value="YbfD_N"/>
</dbReference>
<protein>
    <recommendedName>
        <fullName evidence="2">H repeat-associated protein N-terminal domain-containing protein</fullName>
    </recommendedName>
</protein>
<sequence>MYTHQGKNREHFSDTEDPRQTAKVAYPLFDMLFVTLCTIIAGARAGVIFRNRLKVIMTGF</sequence>
<proteinExistence type="predicted"/>
<keyword evidence="1" id="KW-0812">Transmembrane</keyword>
<comment type="caution">
    <text evidence="3">The sequence shown here is derived from an EMBL/GenBank/DDBJ whole genome shotgun (WGS) entry which is preliminary data.</text>
</comment>
<evidence type="ECO:0000259" key="2">
    <source>
        <dbReference type="Pfam" id="PF13808"/>
    </source>
</evidence>